<protein>
    <submittedName>
        <fullName evidence="1">Uncharacterized protein</fullName>
    </submittedName>
</protein>
<feature type="non-terminal residue" evidence="1">
    <location>
        <position position="157"/>
    </location>
</feature>
<dbReference type="EMBL" id="MSFK01000008">
    <property type="protein sequence ID" value="PWY91799.1"/>
    <property type="molecule type" value="Genomic_DNA"/>
</dbReference>
<accession>A0A317WZK3</accession>
<dbReference type="GeneID" id="37109670"/>
<dbReference type="OrthoDB" id="4475425at2759"/>
<organism evidence="1 2">
    <name type="scientific">Aspergillus sclerotioniger CBS 115572</name>
    <dbReference type="NCBI Taxonomy" id="1450535"/>
    <lineage>
        <taxon>Eukaryota</taxon>
        <taxon>Fungi</taxon>
        <taxon>Dikarya</taxon>
        <taxon>Ascomycota</taxon>
        <taxon>Pezizomycotina</taxon>
        <taxon>Eurotiomycetes</taxon>
        <taxon>Eurotiomycetidae</taxon>
        <taxon>Eurotiales</taxon>
        <taxon>Aspergillaceae</taxon>
        <taxon>Aspergillus</taxon>
        <taxon>Aspergillus subgen. Circumdati</taxon>
    </lineage>
</organism>
<name>A0A317WZK3_9EURO</name>
<dbReference type="AlphaFoldDB" id="A0A317WZK3"/>
<proteinExistence type="predicted"/>
<sequence length="157" mass="17610">HHQFNHPTLSDHITHLTTLPLHARIQALHALTPQLIPSISPTGTRLITHPSYTGYAHLDPLGKLYLDSATACTNEHASLPTRLLHTSLDPIFESIYESCYEQLESGLKEGTVIIPKKEDNEVIKCACCRGDPHAVILMGFASERALLFFEEEYRALW</sequence>
<evidence type="ECO:0000313" key="2">
    <source>
        <dbReference type="Proteomes" id="UP000246702"/>
    </source>
</evidence>
<keyword evidence="2" id="KW-1185">Reference proteome</keyword>
<dbReference type="Proteomes" id="UP000246702">
    <property type="component" value="Unassembled WGS sequence"/>
</dbReference>
<dbReference type="RefSeq" id="XP_025469527.1">
    <property type="nucleotide sequence ID" value="XM_025607527.1"/>
</dbReference>
<reference evidence="1 2" key="1">
    <citation type="submission" date="2016-12" db="EMBL/GenBank/DDBJ databases">
        <title>The genomes of Aspergillus section Nigri reveals drivers in fungal speciation.</title>
        <authorList>
            <consortium name="DOE Joint Genome Institute"/>
            <person name="Vesth T.C."/>
            <person name="Nybo J."/>
            <person name="Theobald S."/>
            <person name="Brandl J."/>
            <person name="Frisvad J.C."/>
            <person name="Nielsen K.F."/>
            <person name="Lyhne E.K."/>
            <person name="Kogle M.E."/>
            <person name="Kuo A."/>
            <person name="Riley R."/>
            <person name="Clum A."/>
            <person name="Nolan M."/>
            <person name="Lipzen A."/>
            <person name="Salamov A."/>
            <person name="Henrissat B."/>
            <person name="Wiebenga A."/>
            <person name="De Vries R.P."/>
            <person name="Grigoriev I.V."/>
            <person name="Mortensen U.H."/>
            <person name="Andersen M.R."/>
            <person name="Baker S.E."/>
        </authorList>
    </citation>
    <scope>NUCLEOTIDE SEQUENCE [LARGE SCALE GENOMIC DNA]</scope>
    <source>
        <strain evidence="1 2">CBS 115572</strain>
    </source>
</reference>
<evidence type="ECO:0000313" key="1">
    <source>
        <dbReference type="EMBL" id="PWY91799.1"/>
    </source>
</evidence>
<feature type="non-terminal residue" evidence="1">
    <location>
        <position position="1"/>
    </location>
</feature>
<gene>
    <name evidence="1" type="ORF">BO94DRAFT_447922</name>
</gene>
<comment type="caution">
    <text evidence="1">The sequence shown here is derived from an EMBL/GenBank/DDBJ whole genome shotgun (WGS) entry which is preliminary data.</text>
</comment>